<gene>
    <name evidence="1" type="ORF">U2F25_30840</name>
</gene>
<proteinExistence type="predicted"/>
<dbReference type="Proteomes" id="UP001290101">
    <property type="component" value="Unassembled WGS sequence"/>
</dbReference>
<evidence type="ECO:0000313" key="1">
    <source>
        <dbReference type="EMBL" id="MDZ5493807.1"/>
    </source>
</evidence>
<reference evidence="1 2" key="1">
    <citation type="submission" date="2023-12" db="EMBL/GenBank/DDBJ databases">
        <title>Micromonospora sp. nov., isolated from Atacama Desert.</title>
        <authorList>
            <person name="Carro L."/>
            <person name="Golinska P."/>
            <person name="Klenk H.-P."/>
            <person name="Goodfellow M."/>
        </authorList>
    </citation>
    <scope>NUCLEOTIDE SEQUENCE [LARGE SCALE GENOMIC DNA]</scope>
    <source>
        <strain evidence="1 2">4G53</strain>
    </source>
</reference>
<organism evidence="1 2">
    <name type="scientific">Micromonospora sicca</name>
    <dbReference type="NCBI Taxonomy" id="2202420"/>
    <lineage>
        <taxon>Bacteria</taxon>
        <taxon>Bacillati</taxon>
        <taxon>Actinomycetota</taxon>
        <taxon>Actinomycetes</taxon>
        <taxon>Micromonosporales</taxon>
        <taxon>Micromonosporaceae</taxon>
        <taxon>Micromonospora</taxon>
    </lineage>
</organism>
<keyword evidence="2" id="KW-1185">Reference proteome</keyword>
<protein>
    <submittedName>
        <fullName evidence="1">Uncharacterized protein</fullName>
    </submittedName>
</protein>
<accession>A0ABU5JMF3</accession>
<dbReference type="EMBL" id="JAXOTQ010000054">
    <property type="protein sequence ID" value="MDZ5493807.1"/>
    <property type="molecule type" value="Genomic_DNA"/>
</dbReference>
<dbReference type="RefSeq" id="WP_322443379.1">
    <property type="nucleotide sequence ID" value="NZ_JAXOTQ010000054.1"/>
</dbReference>
<name>A0ABU5JMF3_9ACTN</name>
<comment type="caution">
    <text evidence="1">The sequence shown here is derived from an EMBL/GenBank/DDBJ whole genome shotgun (WGS) entry which is preliminary data.</text>
</comment>
<evidence type="ECO:0000313" key="2">
    <source>
        <dbReference type="Proteomes" id="UP001290101"/>
    </source>
</evidence>
<sequence length="130" mass="13970">MVADVQIGGERRIGESPEVWGVSSVHVQVVNHSAMPILNLYIVASPQDHDEVPGDSLPVVGPGEKVLSIIELSPAVPPPTVGRKEDMIGSVIRFTDAAGLQWTAREPGHRQGKLLFEQVTPVLYASLKCV</sequence>